<dbReference type="Gene3D" id="2.30.170.40">
    <property type="entry name" value="Ribosomal protein L28/L24"/>
    <property type="match status" value="1"/>
</dbReference>
<keyword evidence="14" id="KW-0347">Helicase</keyword>
<dbReference type="FunFam" id="1.10.225.10:FF:000029">
    <property type="entry name" value="Aspartic proteinase A1"/>
    <property type="match status" value="1"/>
</dbReference>
<evidence type="ECO:0000256" key="11">
    <source>
        <dbReference type="PIRSR" id="PIRSR601461-2"/>
    </source>
</evidence>
<dbReference type="Gene3D" id="3.40.50.300">
    <property type="entry name" value="P-loop containing nucleotide triphosphate hydrolases"/>
    <property type="match status" value="1"/>
</dbReference>
<dbReference type="GO" id="GO:0005840">
    <property type="term" value="C:ribosome"/>
    <property type="evidence" value="ECO:0007669"/>
    <property type="project" value="UniProtKB-KW"/>
</dbReference>
<comment type="caution">
    <text evidence="20">The sequence shown here is derived from an EMBL/GenBank/DDBJ whole genome shotgun (WGS) entry which is preliminary data.</text>
</comment>
<evidence type="ECO:0000256" key="1">
    <source>
        <dbReference type="ARBA" id="ARBA00005234"/>
    </source>
</evidence>
<dbReference type="Pfam" id="PF00026">
    <property type="entry name" value="Asp"/>
    <property type="match status" value="1"/>
</dbReference>
<feature type="coiled-coil region" evidence="15">
    <location>
        <begin position="2088"/>
        <end position="2115"/>
    </location>
</feature>
<evidence type="ECO:0000256" key="12">
    <source>
        <dbReference type="PROSITE-ProRule" id="PRU00235"/>
    </source>
</evidence>
<dbReference type="GO" id="GO:0006508">
    <property type="term" value="P:proteolysis"/>
    <property type="evidence" value="ECO:0007669"/>
    <property type="project" value="UniProtKB-KW"/>
</dbReference>
<evidence type="ECO:0000256" key="6">
    <source>
        <dbReference type="ARBA" id="ARBA00022801"/>
    </source>
</evidence>
<keyword evidence="15" id="KW-0175">Coiled coil</keyword>
<dbReference type="Pfam" id="PF14214">
    <property type="entry name" value="Helitron_like_N"/>
    <property type="match status" value="1"/>
</dbReference>
<dbReference type="EMBL" id="NCVQ01000004">
    <property type="protein sequence ID" value="PWZ30591.1"/>
    <property type="molecule type" value="Genomic_DNA"/>
</dbReference>
<keyword evidence="10" id="KW-0687">Ribonucleoprotein</keyword>
<keyword evidence="4 13" id="KW-0645">Protease</keyword>
<feature type="compositionally biased region" description="Polar residues" evidence="16">
    <location>
        <begin position="310"/>
        <end position="320"/>
    </location>
</feature>
<evidence type="ECO:0000256" key="5">
    <source>
        <dbReference type="ARBA" id="ARBA00022750"/>
    </source>
</evidence>
<keyword evidence="9 11" id="KW-1015">Disulfide bond</keyword>
<dbReference type="InterPro" id="IPR026569">
    <property type="entry name" value="Ribosomal_bL28"/>
</dbReference>
<dbReference type="GO" id="GO:0006281">
    <property type="term" value="P:DNA repair"/>
    <property type="evidence" value="ECO:0007669"/>
    <property type="project" value="UniProtKB-KW"/>
</dbReference>
<evidence type="ECO:0000256" key="2">
    <source>
        <dbReference type="ARBA" id="ARBA00007447"/>
    </source>
</evidence>
<comment type="similarity">
    <text evidence="14">Belongs to the helicase family.</text>
</comment>
<feature type="region of interest" description="Disordered" evidence="16">
    <location>
        <begin position="293"/>
        <end position="320"/>
    </location>
</feature>
<dbReference type="Gene3D" id="3.40.395.10">
    <property type="entry name" value="Adenoviral Proteinase, Chain A"/>
    <property type="match status" value="1"/>
</dbReference>
<feature type="compositionally biased region" description="Basic and acidic residues" evidence="16">
    <location>
        <begin position="24"/>
        <end position="49"/>
    </location>
</feature>
<dbReference type="ExpressionAtlas" id="A0A3L6FE28">
    <property type="expression patterns" value="baseline and differential"/>
</dbReference>
<evidence type="ECO:0000256" key="4">
    <source>
        <dbReference type="ARBA" id="ARBA00022670"/>
    </source>
</evidence>
<feature type="compositionally biased region" description="Basic and acidic residues" evidence="16">
    <location>
        <begin position="135"/>
        <end position="147"/>
    </location>
</feature>
<feature type="region of interest" description="Disordered" evidence="16">
    <location>
        <begin position="1"/>
        <end position="65"/>
    </location>
</feature>
<evidence type="ECO:0000259" key="19">
    <source>
        <dbReference type="PROSITE" id="PS51767"/>
    </source>
</evidence>
<dbReference type="InterPro" id="IPR021109">
    <property type="entry name" value="Peptidase_aspartic_dom_sf"/>
</dbReference>
<dbReference type="InterPro" id="IPR049163">
    <property type="entry name" value="Pif1-like_2B_dom"/>
</dbReference>
<dbReference type="Gene3D" id="2.130.10.30">
    <property type="entry name" value="Regulator of chromosome condensation 1/beta-lactamase-inhibitor protein II"/>
    <property type="match status" value="1"/>
</dbReference>
<evidence type="ECO:0000256" key="3">
    <source>
        <dbReference type="ARBA" id="ARBA00008760"/>
    </source>
</evidence>
<dbReference type="GO" id="GO:0000723">
    <property type="term" value="P:telomere maintenance"/>
    <property type="evidence" value="ECO:0007669"/>
    <property type="project" value="InterPro"/>
</dbReference>
<comment type="cofactor">
    <cofactor evidence="14">
        <name>Mg(2+)</name>
        <dbReference type="ChEBI" id="CHEBI:18420"/>
    </cofactor>
</comment>
<dbReference type="SUPFAM" id="SSF52540">
    <property type="entry name" value="P-loop containing nucleoside triphosphate hydrolases"/>
    <property type="match status" value="2"/>
</dbReference>
<comment type="similarity">
    <text evidence="2 13">Belongs to the peptidase A1 family.</text>
</comment>
<keyword evidence="6 13" id="KW-0378">Hydrolase</keyword>
<sequence>MDPFNNNDVQPPLRELSSNTLEGGHVDARQRKRERERGRYAAMSDEKKNELKKRRESRKNEKIEYSTDECPEVPVSDGSIIDLTKSCDNTQDDCPDVAIGDGSIIDCTIPCGITLGYNWLGGCDDAIQRKRERERARYATMSDEKKNELKRRRQSSKNENVVHHERSEGASAQTGHQHDSNPSSEVLDARERKRIREQIRFATLTREQRALRNTTPCQKSARENYSRKQQEMLAQDSIAIENLKFTPELVWSSADSQPHIGSLSSSKDVVISELSATPFVYASLQTKDVDMDKMTQSPRRQRHRHHVSSGERQSLISRQNQKFQSAIRRNFATATRDHDMEGACTSPCPVTAPHSDKMTEGADVGMQQQITPNVTTNDADEGVLFVENHDEDVLFEDDDEEDGYLFAGQDGESIEDIEIDETQDAFTVTPDVPDPYDKVYSNIPEETHSLDIVADCVYCKAKKFQYEPPGFCCRNGQIDLAPIETPPQLRRLWECSDADARHFRDNIRFFNGHFSFTSLYCCLDSMTTNMNCGIYTFRAHGMMYHNVRSFGREAGAEHKHLELYFYDDDPSLEHRYRKCRQDQLEKDKAVIKQLVEILKGNPYSEHLRSMGHVDNIEDYHIALNLDQTLNQNLYNAPITSEVAAVWIEGSERRGQFSNSVMLHGKDRSSHGIRSYHGCYDALSYPMFFPKGELGWHANIPKSNVSMDEVNAYREQHRARDANDDDTGIFNPVLHGKRLFQQFAVDTYIKIESSRLDFIRKNQDRLRADLYKGLVDSLHEGENRADKIGKRTVLSTSFIGGPRDMRRRYMDAMALVRKFGKPDIFLTMTCNPNWDEITRELLPMQSPQDRPDLVVRIFRAKLEELKKRLTKHHILGKIRAYVYVVEFQKRGLPHVHFLLIMQRKYKLTCPDQYDLLISAEIPDKKKYPELYKMVIKHMMHGPCGLLNPKCPCTKGRASCKNHYPRAFSNATSQGKDSYPIYRRRDDGRKETVRGCELDNRWVVPYNPYLLRLFNCHINVEACGSIKAVKYLFKYIYKGHDRASVAVTDANKADGDVDEIKQYRDARWVTPPEALWRIFSFDLSQNSPPVMQLQLHLENMHMVSFHERAKVNHIVQRPGADRSMLTAYFEANRLHEEARGILYRDFPEWYTLQQGKVWQRRKRNTGGQVGRIVSAHPAEGERFYLRLLLNHVTGATSYADLRTVDGDTLPSFREAAQRRGLLEADDTIDECLNEAAIYQMPSALRRLFATILVYCEPNDVAELWQRHLDSMSEDYHRSTQSKTHVQQMVLIDIRNILQSMGKDIKTFPLPAIIDKYDDSCGTDREIYEEESIEPTADDVAMKETLNEEQRSAYDKILSVVDTNNGGVFFVDGPGGTGKTYLYKALLAALRSQDKIAVATATSGVAASILPGGRTAHSRFKIPLTIDDGAVCSFTKQSGTTKLLQKASLIIWDEASMTKRQAIEALDNSMRDIMGRPELPFGGRTVVFGGDFRQVLPVVRKGSRAQIVAASLRSSYLWESMCHLKLVQNMRAQSDPWFAKYLLRVGGGTEEANNDGDVRLPDEVCVPYTGNDHDLDRLIDDIYPNLNENMSNTSYITSRAILSTRNDWVDMINMRMIDRFQGEQMMYHSFDTAVDDPNNYYPLEFLNTLTPNGLPPHVLKLKVGCPIMLLRNIDPANGLCNGTRLVVRGFQKNSIDAEIVLGQHAGMRIFLPRIPLCPSDDEMFPFQFKRKQFPIRLSFAMTVNKAQGQTIPNVVYGSLIAAFKNLSCPSRVPLSTKKITFVLSTDLKAAVQTITLATFTFTFDKTSAIEREERPDPITMEIVVEEGNVDVGNTAEPSYEVVARSGCSAQLSTNDIDEHELAIESEDSKASVGNAAKQSHDVVGVGIDCIFNHAKVSTEADLGPQPDVIHLTSLDVPNESSQISSDADMVEQNKKDALDTLIRISQHKKPKKSNVARVVSEDYKCTPEDVQLIEYIKTLPGKQVVVNIDSAWLNRNDMECLFHGDIELSGEALSAYIHCIRDEEHLLHREGGKVFLENTFISSLLKRDGDPKILLNYKEDTIETRVDNYLQSDMVFIPMNIENFHWYLAVLNAKKSELKGLERQIKLAAEHKELYQGKWSNLDVASWPVIEKITTQMQTDGVSCGLWMINYMEYWTGSSLSDNVTQDDITMFRFKLPAILWDSRLNTKKSHQYLDYNVDEDGESSSDVQIIDTPLTSTNTQELMFVLCTYIMGIDNTKYLKKHWIQSTKPYPISLSLQKLKDILDVNKPMDTDCFNMAVRMIACNDALFLLEDKYHYMDLQFCSITKFGRDPRLRAKPDINMLAKLLECWPDMEYDVSDCKQILLPFSFMGHFTLYVLNMDTRSIYIMDSMPIPSWFKGDHPSMHYIHNIHYIANNMNAAMELANPTWKDDIYMWRRIVPTWVPRTLNWDLSGFLVINFMHDWNGIRLPCICTHCSLSPLPAYEPAFDWENERSLIFGQRVPESIPAISNSGLKITVKSVCVKMIAAGTEHTAAVTEDGDLYGWGWGRYGNLGLGDRNDRLLPEKVSSVEEEGKIMNTTQCFSDPVFSFWFNRHADEGEGGEIVFGGMDSSHYKGDHTFVPVTRKGYWQFNMGDVLVDGKSTGFCAGGCAAMADSGTSLLAGPTAIITEINEKIGAAGVVSQECKTVVSQYGQQILDLLLAELCGNSTCYWVILQTQPAKICSQVGLCTFDGTHGVSAGIRSVVDDEAGKSNGGLKSDPMCNACEMAVLCERLPSPMGESAVDCGSLASMPDIVFTIGGKKFKLKPEQYILKVGEGQAAQCISGFTAMDIPPPRGPLCWNQKRDGCCKEEGQTDNLFNDDIIADRRDQERKAFARIFQPSGKSDKSNEILKSSVCYELLQSRRSWKPNVQEKRLFSYVHDQHIRVKVTTHALRCIDKAGGIDEYLLKTPYNKMDTEMGIVWKANIEKMYSDLAEIEVGFFPPEVEAKIKKGLDEVRAAKIDFCREGRRALARQSQLEASSVGDDQTSEVIDTNEEIRGGSKSLDAPGQIMEGLLLAH</sequence>
<comment type="similarity">
    <text evidence="1">Belongs to the peptidase C48 family.</text>
</comment>
<feature type="domain" description="Saposin B-type" evidence="17">
    <location>
        <begin position="2656"/>
        <end position="2709"/>
    </location>
</feature>
<keyword evidence="14" id="KW-0234">DNA repair</keyword>
<feature type="region of interest" description="Disordered" evidence="16">
    <location>
        <begin position="2991"/>
        <end position="3020"/>
    </location>
</feature>
<organism evidence="20 21">
    <name type="scientific">Zea mays</name>
    <name type="common">Maize</name>
    <dbReference type="NCBI Taxonomy" id="4577"/>
    <lineage>
        <taxon>Eukaryota</taxon>
        <taxon>Viridiplantae</taxon>
        <taxon>Streptophyta</taxon>
        <taxon>Embryophyta</taxon>
        <taxon>Tracheophyta</taxon>
        <taxon>Spermatophyta</taxon>
        <taxon>Magnoliopsida</taxon>
        <taxon>Liliopsida</taxon>
        <taxon>Poales</taxon>
        <taxon>Poaceae</taxon>
        <taxon>PACMAD clade</taxon>
        <taxon>Panicoideae</taxon>
        <taxon>Andropogonodae</taxon>
        <taxon>Andropogoneae</taxon>
        <taxon>Tripsacinae</taxon>
        <taxon>Zea</taxon>
    </lineage>
</organism>
<evidence type="ECO:0000256" key="15">
    <source>
        <dbReference type="SAM" id="Coils"/>
    </source>
</evidence>
<dbReference type="InterPro" id="IPR033121">
    <property type="entry name" value="PEPTIDASE_A1"/>
</dbReference>
<dbReference type="InterPro" id="IPR027417">
    <property type="entry name" value="P-loop_NTPase"/>
</dbReference>
<dbReference type="GO" id="GO:0005524">
    <property type="term" value="F:ATP binding"/>
    <property type="evidence" value="ECO:0007669"/>
    <property type="project" value="UniProtKB-KW"/>
</dbReference>
<feature type="region of interest" description="Disordered" evidence="16">
    <location>
        <begin position="337"/>
        <end position="359"/>
    </location>
</feature>
<evidence type="ECO:0000313" key="20">
    <source>
        <dbReference type="EMBL" id="PWZ30591.1"/>
    </source>
</evidence>
<dbReference type="InterPro" id="IPR025476">
    <property type="entry name" value="Helitron_helicase-like"/>
</dbReference>
<feature type="compositionally biased region" description="Polar residues" evidence="16">
    <location>
        <begin position="170"/>
        <end position="184"/>
    </location>
</feature>
<dbReference type="Pfam" id="PF00415">
    <property type="entry name" value="RCC1"/>
    <property type="match status" value="1"/>
</dbReference>
<dbReference type="GO" id="GO:0003735">
    <property type="term" value="F:structural constituent of ribosome"/>
    <property type="evidence" value="ECO:0007669"/>
    <property type="project" value="InterPro"/>
</dbReference>
<feature type="repeat" description="RCC1" evidence="12">
    <location>
        <begin position="2516"/>
        <end position="2553"/>
    </location>
</feature>
<dbReference type="PANTHER" id="PTHR10492">
    <property type="match status" value="1"/>
</dbReference>
<evidence type="ECO:0000259" key="18">
    <source>
        <dbReference type="PROSITE" id="PS50600"/>
    </source>
</evidence>
<evidence type="ECO:0000256" key="9">
    <source>
        <dbReference type="ARBA" id="ARBA00023157"/>
    </source>
</evidence>
<dbReference type="EC" id="5.6.2.3" evidence="14"/>
<reference evidence="20 21" key="1">
    <citation type="journal article" date="2018" name="Nat. Genet.">
        <title>Extensive intraspecific gene order and gene structural variations between Mo17 and other maize genomes.</title>
        <authorList>
            <person name="Sun S."/>
            <person name="Zhou Y."/>
            <person name="Chen J."/>
            <person name="Shi J."/>
            <person name="Zhao H."/>
            <person name="Zhao H."/>
            <person name="Song W."/>
            <person name="Zhang M."/>
            <person name="Cui Y."/>
            <person name="Dong X."/>
            <person name="Liu H."/>
            <person name="Ma X."/>
            <person name="Jiao Y."/>
            <person name="Wang B."/>
            <person name="Wei X."/>
            <person name="Stein J.C."/>
            <person name="Glaubitz J.C."/>
            <person name="Lu F."/>
            <person name="Yu G."/>
            <person name="Liang C."/>
            <person name="Fengler K."/>
            <person name="Li B."/>
            <person name="Rafalski A."/>
            <person name="Schnable P.S."/>
            <person name="Ware D.H."/>
            <person name="Buckler E.S."/>
            <person name="Lai J."/>
        </authorList>
    </citation>
    <scope>NUCLEOTIDE SEQUENCE [LARGE SCALE GENOMIC DNA]</scope>
    <source>
        <strain evidence="21">cv. Missouri 17</strain>
        <tissue evidence="20">Seedling</tissue>
    </source>
</reference>
<dbReference type="InterPro" id="IPR010285">
    <property type="entry name" value="DNA_helicase_pif1-like_DEAD"/>
</dbReference>
<evidence type="ECO:0000313" key="21">
    <source>
        <dbReference type="Proteomes" id="UP000251960"/>
    </source>
</evidence>
<keyword evidence="14" id="KW-0547">Nucleotide-binding</keyword>
<keyword evidence="5 13" id="KW-0064">Aspartyl protease</keyword>
<dbReference type="InterPro" id="IPR003653">
    <property type="entry name" value="Peptidase_C48_C"/>
</dbReference>
<dbReference type="Gene3D" id="2.40.70.10">
    <property type="entry name" value="Acid Proteases"/>
    <property type="match status" value="1"/>
</dbReference>
<keyword evidence="14" id="KW-0233">DNA recombination</keyword>
<feature type="domain" description="Ubiquitin-like protease family profile" evidence="18">
    <location>
        <begin position="1988"/>
        <end position="2152"/>
    </location>
</feature>
<dbReference type="InterPro" id="IPR034704">
    <property type="entry name" value="Ribosomal_bL28/bL31-like_sf"/>
</dbReference>
<dbReference type="PROSITE" id="PS50600">
    <property type="entry name" value="ULP_PROTEASE"/>
    <property type="match status" value="1"/>
</dbReference>
<evidence type="ECO:0000256" key="14">
    <source>
        <dbReference type="RuleBase" id="RU363044"/>
    </source>
</evidence>
<feature type="domain" description="Peptidase A1" evidence="19">
    <location>
        <begin position="2394"/>
        <end position="2851"/>
    </location>
</feature>
<dbReference type="InterPro" id="IPR008139">
    <property type="entry name" value="SaposinB_dom"/>
</dbReference>
<dbReference type="SUPFAM" id="SSF54001">
    <property type="entry name" value="Cysteine proteinases"/>
    <property type="match status" value="2"/>
</dbReference>
<dbReference type="InterPro" id="IPR037147">
    <property type="entry name" value="Ribosomal_bL28_sf"/>
</dbReference>
<comment type="catalytic activity">
    <reaction evidence="14">
        <text>ATP + H2O = ADP + phosphate + H(+)</text>
        <dbReference type="Rhea" id="RHEA:13065"/>
        <dbReference type="ChEBI" id="CHEBI:15377"/>
        <dbReference type="ChEBI" id="CHEBI:15378"/>
        <dbReference type="ChEBI" id="CHEBI:30616"/>
        <dbReference type="ChEBI" id="CHEBI:43474"/>
        <dbReference type="ChEBI" id="CHEBI:456216"/>
        <dbReference type="EC" id="5.6.2.3"/>
    </reaction>
</comment>
<dbReference type="SUPFAM" id="SSF143800">
    <property type="entry name" value="L28p-like"/>
    <property type="match status" value="1"/>
</dbReference>
<dbReference type="PANTHER" id="PTHR10492:SF92">
    <property type="entry name" value="ATP-DEPENDENT DNA HELICASE"/>
    <property type="match status" value="1"/>
</dbReference>
<dbReference type="InterPro" id="IPR001461">
    <property type="entry name" value="Aspartic_peptidase_A1"/>
</dbReference>
<comment type="similarity">
    <text evidence="3">Belongs to the bacterial ribosomal protein bL28 family.</text>
</comment>
<evidence type="ECO:0000256" key="8">
    <source>
        <dbReference type="ARBA" id="ARBA00023145"/>
    </source>
</evidence>
<dbReference type="PROSITE" id="PS00141">
    <property type="entry name" value="ASP_PROTEASE"/>
    <property type="match status" value="1"/>
</dbReference>
<evidence type="ECO:0000256" key="7">
    <source>
        <dbReference type="ARBA" id="ARBA00022980"/>
    </source>
</evidence>
<dbReference type="Pfam" id="PF21530">
    <property type="entry name" value="Pif1_2B_dom"/>
    <property type="match status" value="1"/>
</dbReference>
<dbReference type="Pfam" id="PF05970">
    <property type="entry name" value="PIF1"/>
    <property type="match status" value="1"/>
</dbReference>
<keyword evidence="7" id="KW-0689">Ribosomal protein</keyword>
<dbReference type="GO" id="GO:0006310">
    <property type="term" value="P:DNA recombination"/>
    <property type="evidence" value="ECO:0007669"/>
    <property type="project" value="UniProtKB-KW"/>
</dbReference>
<evidence type="ECO:0000256" key="13">
    <source>
        <dbReference type="RuleBase" id="RU000454"/>
    </source>
</evidence>
<evidence type="ECO:0000259" key="17">
    <source>
        <dbReference type="PROSITE" id="PS50015"/>
    </source>
</evidence>
<proteinExistence type="inferred from homology"/>
<feature type="disulfide bond" evidence="11">
    <location>
        <begin position="2622"/>
        <end position="2626"/>
    </location>
</feature>
<dbReference type="SUPFAM" id="SSF47862">
    <property type="entry name" value="Saposin"/>
    <property type="match status" value="1"/>
</dbReference>
<dbReference type="InterPro" id="IPR038765">
    <property type="entry name" value="Papain-like_cys_pep_sf"/>
</dbReference>
<dbReference type="PROSITE" id="PS50015">
    <property type="entry name" value="SAP_B"/>
    <property type="match status" value="1"/>
</dbReference>
<dbReference type="Pfam" id="PF03489">
    <property type="entry name" value="SapB_2"/>
    <property type="match status" value="1"/>
</dbReference>
<keyword evidence="14" id="KW-0227">DNA damage</keyword>
<dbReference type="FunFam" id="2.40.70.10:FF:000115">
    <property type="entry name" value="Lysosomal aspartic protease"/>
    <property type="match status" value="1"/>
</dbReference>
<dbReference type="PROSITE" id="PS00626">
    <property type="entry name" value="RCC1_2"/>
    <property type="match status" value="1"/>
</dbReference>
<dbReference type="GO" id="GO:0004190">
    <property type="term" value="F:aspartic-type endopeptidase activity"/>
    <property type="evidence" value="ECO:0007669"/>
    <property type="project" value="UniProtKB-KW"/>
</dbReference>
<accession>A0A3L6FE28</accession>
<dbReference type="GO" id="GO:0043139">
    <property type="term" value="F:5'-3' DNA helicase activity"/>
    <property type="evidence" value="ECO:0007669"/>
    <property type="project" value="UniProtKB-EC"/>
</dbReference>
<dbReference type="InterPro" id="IPR001969">
    <property type="entry name" value="Aspartic_peptidase_AS"/>
</dbReference>
<feature type="region of interest" description="Disordered" evidence="16">
    <location>
        <begin position="135"/>
        <end position="191"/>
    </location>
</feature>
<dbReference type="InterPro" id="IPR009091">
    <property type="entry name" value="RCC1/BLIP-II"/>
</dbReference>
<dbReference type="InterPro" id="IPR008138">
    <property type="entry name" value="SapB_2"/>
</dbReference>
<dbReference type="GO" id="GO:0008234">
    <property type="term" value="F:cysteine-type peptidase activity"/>
    <property type="evidence" value="ECO:0007669"/>
    <property type="project" value="InterPro"/>
</dbReference>
<dbReference type="Proteomes" id="UP000251960">
    <property type="component" value="Chromosome 3"/>
</dbReference>
<dbReference type="InterPro" id="IPR011001">
    <property type="entry name" value="Saposin-like"/>
</dbReference>
<protein>
    <recommendedName>
        <fullName evidence="14">ATP-dependent DNA helicase</fullName>
        <ecNumber evidence="14">5.6.2.3</ecNumber>
    </recommendedName>
</protein>
<dbReference type="Pfam" id="PF00830">
    <property type="entry name" value="Ribosomal_L28"/>
    <property type="match status" value="1"/>
</dbReference>
<keyword evidence="14" id="KW-0067">ATP-binding</keyword>
<keyword evidence="8" id="KW-0865">Zymogen</keyword>
<dbReference type="FunFam" id="2.30.170.40:FF:000003">
    <property type="entry name" value="54S ribosomal protein L24"/>
    <property type="match status" value="1"/>
</dbReference>
<dbReference type="GO" id="GO:0016887">
    <property type="term" value="F:ATP hydrolysis activity"/>
    <property type="evidence" value="ECO:0007669"/>
    <property type="project" value="RHEA"/>
</dbReference>
<dbReference type="PRINTS" id="PR00792">
    <property type="entry name" value="PEPSIN"/>
</dbReference>
<dbReference type="GO" id="GO:1990904">
    <property type="term" value="C:ribonucleoprotein complex"/>
    <property type="evidence" value="ECO:0007669"/>
    <property type="project" value="UniProtKB-KW"/>
</dbReference>
<dbReference type="SUPFAM" id="SSF50985">
    <property type="entry name" value="RCC1/BLIP-II"/>
    <property type="match status" value="1"/>
</dbReference>
<evidence type="ECO:0000256" key="16">
    <source>
        <dbReference type="SAM" id="MobiDB-lite"/>
    </source>
</evidence>
<dbReference type="InterPro" id="IPR000408">
    <property type="entry name" value="Reg_chr_condens"/>
</dbReference>
<name>A0A3L6FE28_MAIZE</name>
<dbReference type="SUPFAM" id="SSF50630">
    <property type="entry name" value="Acid proteases"/>
    <property type="match status" value="1"/>
</dbReference>
<gene>
    <name evidence="20" type="primary">Os05g0567100_2</name>
    <name evidence="20" type="ORF">Zm00014a_018800</name>
</gene>
<dbReference type="Gene3D" id="1.10.225.10">
    <property type="entry name" value="Saposin-like"/>
    <property type="match status" value="1"/>
</dbReference>
<feature type="compositionally biased region" description="Polar residues" evidence="16">
    <location>
        <begin position="2991"/>
        <end position="3007"/>
    </location>
</feature>
<dbReference type="PROSITE" id="PS50012">
    <property type="entry name" value="RCC1_3"/>
    <property type="match status" value="1"/>
</dbReference>
<evidence type="ECO:0000256" key="10">
    <source>
        <dbReference type="ARBA" id="ARBA00023274"/>
    </source>
</evidence>
<dbReference type="PROSITE" id="PS51767">
    <property type="entry name" value="PEPTIDASE_A1"/>
    <property type="match status" value="1"/>
</dbReference>